<dbReference type="InterPro" id="IPR050360">
    <property type="entry name" value="MFS_Sugar_Transporters"/>
</dbReference>
<evidence type="ECO:0000256" key="7">
    <source>
        <dbReference type="SAM" id="Phobius"/>
    </source>
</evidence>
<dbReference type="EMBL" id="JXCE01000235">
    <property type="protein sequence ID" value="KPA38897.1"/>
    <property type="molecule type" value="Genomic_DNA"/>
</dbReference>
<protein>
    <submittedName>
        <fullName evidence="9">Maltose permease</fullName>
    </submittedName>
</protein>
<feature type="transmembrane region" description="Helical" evidence="7">
    <location>
        <begin position="45"/>
        <end position="67"/>
    </location>
</feature>
<evidence type="ECO:0000256" key="3">
    <source>
        <dbReference type="ARBA" id="ARBA00022692"/>
    </source>
</evidence>
<evidence type="ECO:0000313" key="9">
    <source>
        <dbReference type="EMBL" id="KPA38897.1"/>
    </source>
</evidence>
<evidence type="ECO:0000256" key="4">
    <source>
        <dbReference type="ARBA" id="ARBA00022989"/>
    </source>
</evidence>
<feature type="compositionally biased region" description="Polar residues" evidence="6">
    <location>
        <begin position="19"/>
        <end position="28"/>
    </location>
</feature>
<dbReference type="FunFam" id="1.20.1250.20:FF:000078">
    <property type="entry name" value="MFS maltose transporter, putative"/>
    <property type="match status" value="1"/>
</dbReference>
<dbReference type="PROSITE" id="PS50850">
    <property type="entry name" value="MFS"/>
    <property type="match status" value="1"/>
</dbReference>
<feature type="transmembrane region" description="Helical" evidence="7">
    <location>
        <begin position="189"/>
        <end position="210"/>
    </location>
</feature>
<dbReference type="InterPro" id="IPR036259">
    <property type="entry name" value="MFS_trans_sf"/>
</dbReference>
<feature type="region of interest" description="Disordered" evidence="6">
    <location>
        <begin position="1"/>
        <end position="28"/>
    </location>
</feature>
<feature type="domain" description="Major facilitator superfamily (MFS) profile" evidence="8">
    <location>
        <begin position="48"/>
        <end position="492"/>
    </location>
</feature>
<dbReference type="OrthoDB" id="6612291at2759"/>
<dbReference type="InterPro" id="IPR020846">
    <property type="entry name" value="MFS_dom"/>
</dbReference>
<dbReference type="Gene3D" id="1.20.1250.20">
    <property type="entry name" value="MFS general substrate transporter like domains"/>
    <property type="match status" value="1"/>
</dbReference>
<organism evidence="9 10">
    <name type="scientific">Fusarium langsethiae</name>
    <dbReference type="NCBI Taxonomy" id="179993"/>
    <lineage>
        <taxon>Eukaryota</taxon>
        <taxon>Fungi</taxon>
        <taxon>Dikarya</taxon>
        <taxon>Ascomycota</taxon>
        <taxon>Pezizomycotina</taxon>
        <taxon>Sordariomycetes</taxon>
        <taxon>Hypocreomycetidae</taxon>
        <taxon>Hypocreales</taxon>
        <taxon>Nectriaceae</taxon>
        <taxon>Fusarium</taxon>
    </lineage>
</organism>
<evidence type="ECO:0000256" key="6">
    <source>
        <dbReference type="SAM" id="MobiDB-lite"/>
    </source>
</evidence>
<feature type="transmembrane region" description="Helical" evidence="7">
    <location>
        <begin position="153"/>
        <end position="177"/>
    </location>
</feature>
<feature type="transmembrane region" description="Helical" evidence="7">
    <location>
        <begin position="341"/>
        <end position="360"/>
    </location>
</feature>
<evidence type="ECO:0000313" key="10">
    <source>
        <dbReference type="Proteomes" id="UP000037904"/>
    </source>
</evidence>
<proteinExistence type="inferred from homology"/>
<dbReference type="Proteomes" id="UP000037904">
    <property type="component" value="Unassembled WGS sequence"/>
</dbReference>
<evidence type="ECO:0000256" key="2">
    <source>
        <dbReference type="ARBA" id="ARBA00010992"/>
    </source>
</evidence>
<keyword evidence="4 7" id="KW-1133">Transmembrane helix</keyword>
<dbReference type="GO" id="GO:0016020">
    <property type="term" value="C:membrane"/>
    <property type="evidence" value="ECO:0007669"/>
    <property type="project" value="UniProtKB-SubCell"/>
</dbReference>
<dbReference type="SUPFAM" id="SSF103473">
    <property type="entry name" value="MFS general substrate transporter"/>
    <property type="match status" value="1"/>
</dbReference>
<evidence type="ECO:0000256" key="1">
    <source>
        <dbReference type="ARBA" id="ARBA00004141"/>
    </source>
</evidence>
<evidence type="ECO:0000259" key="8">
    <source>
        <dbReference type="PROSITE" id="PS50850"/>
    </source>
</evidence>
<feature type="transmembrane region" description="Helical" evidence="7">
    <location>
        <begin position="470"/>
        <end position="488"/>
    </location>
</feature>
<reference evidence="9 10" key="1">
    <citation type="submission" date="2015-04" db="EMBL/GenBank/DDBJ databases">
        <title>The draft genome sequence of Fusarium langsethiae, a T-2/HT-2 mycotoxin producer.</title>
        <authorList>
            <person name="Lysoe E."/>
            <person name="Divon H.H."/>
            <person name="Terzi V."/>
            <person name="Orru L."/>
            <person name="Lamontanara A."/>
            <person name="Kolseth A.-K."/>
            <person name="Frandsen R.J."/>
            <person name="Nielsen K."/>
            <person name="Thrane U."/>
        </authorList>
    </citation>
    <scope>NUCLEOTIDE SEQUENCE [LARGE SCALE GENOMIC DNA]</scope>
    <source>
        <strain evidence="9 10">Fl201059</strain>
    </source>
</reference>
<comment type="caution">
    <text evidence="9">The sequence shown here is derived from an EMBL/GenBank/DDBJ whole genome shotgun (WGS) entry which is preliminary data.</text>
</comment>
<feature type="transmembrane region" description="Helical" evidence="7">
    <location>
        <begin position="440"/>
        <end position="458"/>
    </location>
</feature>
<dbReference type="PANTHER" id="PTHR48022">
    <property type="entry name" value="PLASTIDIC GLUCOSE TRANSPORTER 4"/>
    <property type="match status" value="1"/>
</dbReference>
<sequence length="534" mass="58880">MALAGTKQSSPTKTSSSSVHVEQSLPQQSADAEKPWQALAKYPKVFLYAVLINIGPLLFGYDMVIIGAVSSLRQFKMDFGEPHGEKWVIPALWIALWNSFLQLGAGSGAISAGVCQDRLGRRATVFLGGLLGCIGAAVSFTSCMPDTMLNRRISFMMAKFVLGASCGLLMSACQTWISETTPKHLRGVFLSFYGFNVSFGHLIAIAVVFGGSNGVSRDSYQIPFASQWAFGGWAMLVALVLPESPVWLASRDQIDKAQRSLQRLGVSDMLPQIMRTLEEERSQNTLSEGFPTYRECFCDTNRRRTFLAMFLTSIQQCIGMSLIANAAYFLTMAGMSSRYSLMVNLIGISSTMVASMISWYTIPRYGRRRMILISHFLDNAAWLAMGIAGCFSTDAAKWMVGGGLVLVGFFNSFGVATAVPVLQSEVSSVRLRSKTSGIAFTWQSLSMWAFNFFTPYMYNTDQLNWGGKIGFFFFGLGSISFIAAWFAIPETKGRTFSEIDYLFETGVKHRMFHKTVVGGSEEMEEDEVGKSKAF</sequence>
<dbReference type="PANTHER" id="PTHR48022:SF41">
    <property type="entry name" value="MAJOR FACILITATOR SUPERFAMILY (MFS) PROFILE DOMAIN-CONTAINING PROTEIN"/>
    <property type="match status" value="1"/>
</dbReference>
<accession>A0A0N0V629</accession>
<feature type="transmembrane region" description="Helical" evidence="7">
    <location>
        <begin position="306"/>
        <end position="329"/>
    </location>
</feature>
<dbReference type="AlphaFoldDB" id="A0A0N0V629"/>
<gene>
    <name evidence="9" type="ORF">FLAG1_08245</name>
</gene>
<dbReference type="GO" id="GO:0005351">
    <property type="term" value="F:carbohydrate:proton symporter activity"/>
    <property type="evidence" value="ECO:0007669"/>
    <property type="project" value="TreeGrafter"/>
</dbReference>
<feature type="transmembrane region" description="Helical" evidence="7">
    <location>
        <begin position="230"/>
        <end position="249"/>
    </location>
</feature>
<comment type="subcellular location">
    <subcellularLocation>
        <location evidence="1">Membrane</location>
        <topology evidence="1">Multi-pass membrane protein</topology>
    </subcellularLocation>
</comment>
<keyword evidence="5 7" id="KW-0472">Membrane</keyword>
<keyword evidence="3 7" id="KW-0812">Transmembrane</keyword>
<feature type="compositionally biased region" description="Low complexity" evidence="6">
    <location>
        <begin position="1"/>
        <end position="18"/>
    </location>
</feature>
<dbReference type="Pfam" id="PF00083">
    <property type="entry name" value="Sugar_tr"/>
    <property type="match status" value="1"/>
</dbReference>
<feature type="transmembrane region" description="Helical" evidence="7">
    <location>
        <begin position="87"/>
        <end position="111"/>
    </location>
</feature>
<comment type="similarity">
    <text evidence="2">Belongs to the major facilitator superfamily. Sugar transporter (TC 2.A.1.1) family.</text>
</comment>
<name>A0A0N0V629_FUSLA</name>
<feature type="transmembrane region" description="Helical" evidence="7">
    <location>
        <begin position="123"/>
        <end position="141"/>
    </location>
</feature>
<feature type="transmembrane region" description="Helical" evidence="7">
    <location>
        <begin position="398"/>
        <end position="419"/>
    </location>
</feature>
<keyword evidence="10" id="KW-1185">Reference proteome</keyword>
<evidence type="ECO:0000256" key="5">
    <source>
        <dbReference type="ARBA" id="ARBA00023136"/>
    </source>
</evidence>
<dbReference type="InterPro" id="IPR005828">
    <property type="entry name" value="MFS_sugar_transport-like"/>
</dbReference>